<dbReference type="PANTHER" id="PTHR47667">
    <property type="entry name" value="REGULATOR OF TY1 TRANSPOSITION PROTEIN 107"/>
    <property type="match status" value="1"/>
</dbReference>
<accession>A0A0C3QSU8</accession>
<dbReference type="InterPro" id="IPR036420">
    <property type="entry name" value="BRCT_dom_sf"/>
</dbReference>
<feature type="domain" description="BRCT" evidence="2">
    <location>
        <begin position="956"/>
        <end position="1021"/>
    </location>
</feature>
<dbReference type="Proteomes" id="UP000054248">
    <property type="component" value="Unassembled WGS sequence"/>
</dbReference>
<protein>
    <recommendedName>
        <fullName evidence="2">BRCT domain-containing protein</fullName>
    </recommendedName>
</protein>
<feature type="compositionally biased region" description="Basic residues" evidence="1">
    <location>
        <begin position="746"/>
        <end position="757"/>
    </location>
</feature>
<dbReference type="EMBL" id="KN822965">
    <property type="protein sequence ID" value="KIO31149.1"/>
    <property type="molecule type" value="Genomic_DNA"/>
</dbReference>
<dbReference type="GO" id="GO:0006302">
    <property type="term" value="P:double-strand break repair"/>
    <property type="evidence" value="ECO:0007669"/>
    <property type="project" value="TreeGrafter"/>
</dbReference>
<dbReference type="GO" id="GO:1990683">
    <property type="term" value="P:DNA double-strand break attachment to nuclear envelope"/>
    <property type="evidence" value="ECO:0007669"/>
    <property type="project" value="TreeGrafter"/>
</dbReference>
<dbReference type="CDD" id="cd18436">
    <property type="entry name" value="BRCT_BRC1_like_rpt2"/>
    <property type="match status" value="1"/>
</dbReference>
<dbReference type="InterPro" id="IPR001357">
    <property type="entry name" value="BRCT_dom"/>
</dbReference>
<dbReference type="CDD" id="cd17744">
    <property type="entry name" value="BRCT_MDC1_rpt1"/>
    <property type="match status" value="1"/>
</dbReference>
<dbReference type="STRING" id="1051891.A0A0C3QSU8"/>
<feature type="compositionally biased region" description="Basic residues" evidence="1">
    <location>
        <begin position="666"/>
        <end position="677"/>
    </location>
</feature>
<organism evidence="3 4">
    <name type="scientific">Tulasnella calospora MUT 4182</name>
    <dbReference type="NCBI Taxonomy" id="1051891"/>
    <lineage>
        <taxon>Eukaryota</taxon>
        <taxon>Fungi</taxon>
        <taxon>Dikarya</taxon>
        <taxon>Basidiomycota</taxon>
        <taxon>Agaricomycotina</taxon>
        <taxon>Agaricomycetes</taxon>
        <taxon>Cantharellales</taxon>
        <taxon>Tulasnellaceae</taxon>
        <taxon>Tulasnella</taxon>
    </lineage>
</organism>
<dbReference type="OrthoDB" id="342264at2759"/>
<dbReference type="AlphaFoldDB" id="A0A0C3QSU8"/>
<dbReference type="GO" id="GO:0035361">
    <property type="term" value="C:Cul8-RING ubiquitin ligase complex"/>
    <property type="evidence" value="ECO:0007669"/>
    <property type="project" value="TreeGrafter"/>
</dbReference>
<feature type="compositionally biased region" description="Basic and acidic residues" evidence="1">
    <location>
        <begin position="806"/>
        <end position="832"/>
    </location>
</feature>
<dbReference type="HOGENOM" id="CLU_002149_1_0_1"/>
<name>A0A0C3QSU8_9AGAM</name>
<dbReference type="Pfam" id="PF16770">
    <property type="entry name" value="RTT107_BRCT_5"/>
    <property type="match status" value="1"/>
</dbReference>
<dbReference type="Pfam" id="PF16589">
    <property type="entry name" value="BRCT_2"/>
    <property type="match status" value="2"/>
</dbReference>
<evidence type="ECO:0000313" key="4">
    <source>
        <dbReference type="Proteomes" id="UP000054248"/>
    </source>
</evidence>
<evidence type="ECO:0000313" key="3">
    <source>
        <dbReference type="EMBL" id="KIO31149.1"/>
    </source>
</evidence>
<evidence type="ECO:0000259" key="2">
    <source>
        <dbReference type="PROSITE" id="PS50172"/>
    </source>
</evidence>
<dbReference type="SUPFAM" id="SSF52113">
    <property type="entry name" value="BRCT domain"/>
    <property type="match status" value="4"/>
</dbReference>
<dbReference type="SMART" id="SM00292">
    <property type="entry name" value="BRCT"/>
    <property type="match status" value="6"/>
</dbReference>
<reference evidence="4" key="2">
    <citation type="submission" date="2015-01" db="EMBL/GenBank/DDBJ databases">
        <title>Evolutionary Origins and Diversification of the Mycorrhizal Mutualists.</title>
        <authorList>
            <consortium name="DOE Joint Genome Institute"/>
            <consortium name="Mycorrhizal Genomics Consortium"/>
            <person name="Kohler A."/>
            <person name="Kuo A."/>
            <person name="Nagy L.G."/>
            <person name="Floudas D."/>
            <person name="Copeland A."/>
            <person name="Barry K.W."/>
            <person name="Cichocki N."/>
            <person name="Veneault-Fourrey C."/>
            <person name="LaButti K."/>
            <person name="Lindquist E.A."/>
            <person name="Lipzen A."/>
            <person name="Lundell T."/>
            <person name="Morin E."/>
            <person name="Murat C."/>
            <person name="Riley R."/>
            <person name="Ohm R."/>
            <person name="Sun H."/>
            <person name="Tunlid A."/>
            <person name="Henrissat B."/>
            <person name="Grigoriev I.V."/>
            <person name="Hibbett D.S."/>
            <person name="Martin F."/>
        </authorList>
    </citation>
    <scope>NUCLEOTIDE SEQUENCE [LARGE SCALE GENOMIC DNA]</scope>
    <source>
        <strain evidence="4">MUT 4182</strain>
    </source>
</reference>
<dbReference type="Pfam" id="PF12738">
    <property type="entry name" value="PTCB-BRCT"/>
    <property type="match status" value="2"/>
</dbReference>
<dbReference type="CDD" id="cd18432">
    <property type="entry name" value="BRCT_PAXIP1_rpt6_like"/>
    <property type="match status" value="1"/>
</dbReference>
<dbReference type="Gene3D" id="3.40.50.10190">
    <property type="entry name" value="BRCT domain"/>
    <property type="match status" value="5"/>
</dbReference>
<feature type="domain" description="BRCT" evidence="2">
    <location>
        <begin position="3"/>
        <end position="91"/>
    </location>
</feature>
<feature type="compositionally biased region" description="Basic and acidic residues" evidence="1">
    <location>
        <begin position="534"/>
        <end position="544"/>
    </location>
</feature>
<dbReference type="GO" id="GO:0005634">
    <property type="term" value="C:nucleus"/>
    <property type="evidence" value="ECO:0007669"/>
    <property type="project" value="TreeGrafter"/>
</dbReference>
<feature type="compositionally biased region" description="Low complexity" evidence="1">
    <location>
        <begin position="758"/>
        <end position="779"/>
    </location>
</feature>
<feature type="domain" description="BRCT" evidence="2">
    <location>
        <begin position="343"/>
        <end position="418"/>
    </location>
</feature>
<feature type="region of interest" description="Disordered" evidence="1">
    <location>
        <begin position="463"/>
        <end position="921"/>
    </location>
</feature>
<feature type="domain" description="BRCT" evidence="2">
    <location>
        <begin position="92"/>
        <end position="184"/>
    </location>
</feature>
<reference evidence="3 4" key="1">
    <citation type="submission" date="2014-04" db="EMBL/GenBank/DDBJ databases">
        <authorList>
            <consortium name="DOE Joint Genome Institute"/>
            <person name="Kuo A."/>
            <person name="Girlanda M."/>
            <person name="Perotto S."/>
            <person name="Kohler A."/>
            <person name="Nagy L.G."/>
            <person name="Floudas D."/>
            <person name="Copeland A."/>
            <person name="Barry K.W."/>
            <person name="Cichocki N."/>
            <person name="Veneault-Fourrey C."/>
            <person name="LaButti K."/>
            <person name="Lindquist E.A."/>
            <person name="Lipzen A."/>
            <person name="Lundell T."/>
            <person name="Morin E."/>
            <person name="Murat C."/>
            <person name="Sun H."/>
            <person name="Tunlid A."/>
            <person name="Henrissat B."/>
            <person name="Grigoriev I.V."/>
            <person name="Hibbett D.S."/>
            <person name="Martin F."/>
            <person name="Nordberg H.P."/>
            <person name="Cantor M.N."/>
            <person name="Hua S.X."/>
        </authorList>
    </citation>
    <scope>NUCLEOTIDE SEQUENCE [LARGE SCALE GENOMIC DNA]</scope>
    <source>
        <strain evidence="3 4">MUT 4182</strain>
    </source>
</reference>
<gene>
    <name evidence="3" type="ORF">M407DRAFT_19779</name>
</gene>
<dbReference type="PANTHER" id="PTHR47667:SF1">
    <property type="entry name" value="REGULATOR OF TY1 TRANSPOSITION PROTEIN 107"/>
    <property type="match status" value="1"/>
</dbReference>
<proteinExistence type="predicted"/>
<evidence type="ECO:0000256" key="1">
    <source>
        <dbReference type="SAM" id="MobiDB-lite"/>
    </source>
</evidence>
<feature type="compositionally biased region" description="Low complexity" evidence="1">
    <location>
        <begin position="872"/>
        <end position="883"/>
    </location>
</feature>
<feature type="compositionally biased region" description="Polar residues" evidence="1">
    <location>
        <begin position="545"/>
        <end position="563"/>
    </location>
</feature>
<dbReference type="PROSITE" id="PS50172">
    <property type="entry name" value="BRCT"/>
    <property type="match status" value="4"/>
</dbReference>
<keyword evidence="4" id="KW-1185">Reference proteome</keyword>
<sequence length="1145" mass="124744">MAREDQLFANVKFLIDAGISGQPRSDLSGALSDQGGHSAASVFDATHIITDTLDFEDHHDVDQEKTVAVTPLWVKRCVEHQKLQDPKYYSPHPGKIMSGVVATSSDLPRNDVEALCAGVIAYGGQWRHAFTKDVTHLFCLAPQGDKYTTAMHHKDKMGLEVLIPAWFQDCVQLQQRLPTGPYSFPNPARYKPLASLDPIGAVDHPAESIDSKLKSVSNSIEKNILFRTVSEAEGKHQKPDKLRKSNIWQQRIVILGKDLGLQDNILKTVEASIERNGGFVSHDEDKILDADFFICRYRHGAAFKEAVTHNVTIGTVAWVFHCEQIERLTRPMDQLCHFPIPFTKIKDFDKYEITVTNYTGESRDYLKNLIDAVGGTFSATMSKANTHVIAAHLGGQKAERALGWNIPIVNHTWLEDCFLEWKNIPIGGVAGSKYSKFPAGVNFMSILGERGFLGFQDTDPRKILGDSQDAASSSVSNGKHAKRPRLEQVTTGSGEVTPQPRHPAGETSVPSGPSRPLPSAKKTQEPAPSSKPEVPSDDRRRNEGDGNTTISKRASNAADTSTPRRPGPGESPTPKGAKPPSSGRKKPVLIQGPDAMDIDDGSGFANTDESDVQLDVAPVAGPSNLGLKKSASRHQRLASEEEEDDLDRIQKAGLDIITKPPSKQTGKAKKAPSSKSKHAADATDGPSSSGRVAKAVSNPSLSGPQFDDLHGGLPYPLPPELAGLKRSKTDPNLLILDDDENEKPTSPKKKPAKKRKAVQAAPIEVVSSSAQSSRGASVSEAESAQTDPISAVPGRLKRGAAARAEAQLRDHVMPDLVRHQKDLKSSQGDVRKLHVVGVPSSSRKRGRGEEPGSDSENSDSDRPSSRRRKVDGPGSSKPGVKASSKGKGKAKPVDEDEDEEPESSSSTSNAPVAKPQKRVVIDIDGDDLSDASTTTKKKGRTPWIMTTSYDLSPKDEEKLIKMGAKKADDMTKCTHLVAGKGILRTVKFMAAVASGVQIVTPDWVKASLKAHSFVDSDPYLPKDPAGEKKYGFKLHEALKRAREKKLFRGHKFWITKSLIPDFNDLKTVIQACGGEATKEMVKDRYLQGQSDKRHVISCKEDRIHWNGLPKLGIPVYGKDFVYNSAFRQVADWDDAQVWSPNSTDP</sequence>
<dbReference type="InterPro" id="IPR053036">
    <property type="entry name" value="CellCycle_DNARepair_Reg"/>
</dbReference>